<reference evidence="2" key="1">
    <citation type="submission" date="2022-07" db="EMBL/GenBank/DDBJ databases">
        <title>Chromosome-level genome of Muraenolepis orangiensis.</title>
        <authorList>
            <person name="Kim J."/>
        </authorList>
    </citation>
    <scope>NUCLEOTIDE SEQUENCE</scope>
    <source>
        <strain evidence="2">KU_S4_2022</strain>
        <tissue evidence="2">Muscle</tissue>
    </source>
</reference>
<comment type="caution">
    <text evidence="2">The sequence shown here is derived from an EMBL/GenBank/DDBJ whole genome shotgun (WGS) entry which is preliminary data.</text>
</comment>
<organism evidence="2 3">
    <name type="scientific">Muraenolepis orangiensis</name>
    <name type="common">Patagonian moray cod</name>
    <dbReference type="NCBI Taxonomy" id="630683"/>
    <lineage>
        <taxon>Eukaryota</taxon>
        <taxon>Metazoa</taxon>
        <taxon>Chordata</taxon>
        <taxon>Craniata</taxon>
        <taxon>Vertebrata</taxon>
        <taxon>Euteleostomi</taxon>
        <taxon>Actinopterygii</taxon>
        <taxon>Neopterygii</taxon>
        <taxon>Teleostei</taxon>
        <taxon>Neoteleostei</taxon>
        <taxon>Acanthomorphata</taxon>
        <taxon>Zeiogadaria</taxon>
        <taxon>Gadariae</taxon>
        <taxon>Gadiformes</taxon>
        <taxon>Muraenolepidoidei</taxon>
        <taxon>Muraenolepididae</taxon>
        <taxon>Muraenolepis</taxon>
    </lineage>
</organism>
<proteinExistence type="predicted"/>
<keyword evidence="3" id="KW-1185">Reference proteome</keyword>
<evidence type="ECO:0000256" key="1">
    <source>
        <dbReference type="SAM" id="MobiDB-lite"/>
    </source>
</evidence>
<dbReference type="Proteomes" id="UP001148018">
    <property type="component" value="Unassembled WGS sequence"/>
</dbReference>
<dbReference type="AlphaFoldDB" id="A0A9Q0DZN2"/>
<feature type="region of interest" description="Disordered" evidence="1">
    <location>
        <begin position="1"/>
        <end position="67"/>
    </location>
</feature>
<accession>A0A9Q0DZN2</accession>
<evidence type="ECO:0000313" key="2">
    <source>
        <dbReference type="EMBL" id="KAJ3597486.1"/>
    </source>
</evidence>
<dbReference type="EMBL" id="JANIIK010000109">
    <property type="protein sequence ID" value="KAJ3597486.1"/>
    <property type="molecule type" value="Genomic_DNA"/>
</dbReference>
<gene>
    <name evidence="2" type="ORF">NHX12_001009</name>
</gene>
<name>A0A9Q0DZN2_9TELE</name>
<feature type="compositionally biased region" description="Basic and acidic residues" evidence="1">
    <location>
        <begin position="1"/>
        <end position="19"/>
    </location>
</feature>
<sequence length="67" mass="7408">MRESRCSRPGERSSPHQDQESAPLLIRTRRALLSSSGPGERSSPHQDQESDPLLIRTTAHSVGPIFT</sequence>
<protein>
    <submittedName>
        <fullName evidence="2">Uncharacterized protein</fullName>
    </submittedName>
</protein>
<evidence type="ECO:0000313" key="3">
    <source>
        <dbReference type="Proteomes" id="UP001148018"/>
    </source>
</evidence>